<organism evidence="1 2">
    <name type="scientific">Endozoicomonas montiporae CL-33</name>
    <dbReference type="NCBI Taxonomy" id="570277"/>
    <lineage>
        <taxon>Bacteria</taxon>
        <taxon>Pseudomonadati</taxon>
        <taxon>Pseudomonadota</taxon>
        <taxon>Gammaproteobacteria</taxon>
        <taxon>Oceanospirillales</taxon>
        <taxon>Endozoicomonadaceae</taxon>
        <taxon>Endozoicomonas</taxon>
    </lineage>
</organism>
<dbReference type="EMBL" id="CP013251">
    <property type="protein sequence ID" value="AMO57586.1"/>
    <property type="molecule type" value="Genomic_DNA"/>
</dbReference>
<dbReference type="Proteomes" id="UP000071065">
    <property type="component" value="Chromosome"/>
</dbReference>
<sequence length="43" mass="5121">MNLMLTELEAAQKTIFHSFKQMAVYLFWYMAYDLNKSSGWALK</sequence>
<dbReference type="KEGG" id="emp:EZMO1_3607"/>
<protein>
    <submittedName>
        <fullName evidence="1">Uncharacterized protein</fullName>
    </submittedName>
</protein>
<proteinExistence type="predicted"/>
<name>A0A142BFR0_9GAMM</name>
<gene>
    <name evidence="1" type="ORF">EZMO1_3607</name>
</gene>
<reference evidence="1 2" key="1">
    <citation type="journal article" date="2016" name="Front. Microbiol.">
        <title>Genomic Insight into the Host-Endosymbiont Relationship of Endozoicomonas montiporae CL-33(T) with its Coral Host.</title>
        <authorList>
            <person name="Ding J.-Y."/>
            <person name="Shiu J.-H."/>
            <person name="Chen W.-M."/>
            <person name="Chiang Y.-R."/>
            <person name="Tang S.-L."/>
        </authorList>
    </citation>
    <scope>NUCLEOTIDE SEQUENCE [LARGE SCALE GENOMIC DNA]</scope>
    <source>
        <strain evidence="1 2">CL-33</strain>
    </source>
</reference>
<dbReference type="PATRIC" id="fig|570277.3.peg.3892"/>
<evidence type="ECO:0000313" key="1">
    <source>
        <dbReference type="EMBL" id="AMO57586.1"/>
    </source>
</evidence>
<dbReference type="AlphaFoldDB" id="A0A142BFR0"/>
<evidence type="ECO:0000313" key="2">
    <source>
        <dbReference type="Proteomes" id="UP000071065"/>
    </source>
</evidence>
<accession>A0A142BFR0</accession>